<name>A0A366FX69_9HYPH</name>
<dbReference type="AlphaFoldDB" id="A0A366FX69"/>
<reference evidence="2 3" key="1">
    <citation type="submission" date="2018-06" db="EMBL/GenBank/DDBJ databases">
        <title>Genomic Encyclopedia of Type Strains, Phase IV (KMG-IV): sequencing the most valuable type-strain genomes for metagenomic binning, comparative biology and taxonomic classification.</title>
        <authorList>
            <person name="Goeker M."/>
        </authorList>
    </citation>
    <scope>NUCLEOTIDE SEQUENCE [LARGE SCALE GENOMIC DNA]</scope>
    <source>
        <strain evidence="2 3">DSM 24875</strain>
    </source>
</reference>
<protein>
    <submittedName>
        <fullName evidence="2">Uncharacterized protein</fullName>
    </submittedName>
</protein>
<comment type="caution">
    <text evidence="2">The sequence shown here is derived from an EMBL/GenBank/DDBJ whole genome shotgun (WGS) entry which is preliminary data.</text>
</comment>
<proteinExistence type="predicted"/>
<dbReference type="Proteomes" id="UP000253529">
    <property type="component" value="Unassembled WGS sequence"/>
</dbReference>
<organism evidence="2 3">
    <name type="scientific">Roseiarcus fermentans</name>
    <dbReference type="NCBI Taxonomy" id="1473586"/>
    <lineage>
        <taxon>Bacteria</taxon>
        <taxon>Pseudomonadati</taxon>
        <taxon>Pseudomonadota</taxon>
        <taxon>Alphaproteobacteria</taxon>
        <taxon>Hyphomicrobiales</taxon>
        <taxon>Roseiarcaceae</taxon>
        <taxon>Roseiarcus</taxon>
    </lineage>
</organism>
<evidence type="ECO:0000313" key="3">
    <source>
        <dbReference type="Proteomes" id="UP000253529"/>
    </source>
</evidence>
<feature type="compositionally biased region" description="Polar residues" evidence="1">
    <location>
        <begin position="145"/>
        <end position="158"/>
    </location>
</feature>
<dbReference type="RefSeq" id="WP_113887379.1">
    <property type="nucleotide sequence ID" value="NZ_QNRK01000001.1"/>
</dbReference>
<sequence length="158" mass="16738">MNRDGALSAVHSPRAGTPLLRRSSYGRWAPRDDGDIGRELSKLYGFPLDVACKRQGLAVIARALENDDLARAQVATLLLKLPDPPAEDGAAPDALQKRLLARELVASGLLKADADWEAEHPRTGTAPNPGWFATKPNGAVPPGANTRSGEPFQGSNPG</sequence>
<keyword evidence="3" id="KW-1185">Reference proteome</keyword>
<evidence type="ECO:0000313" key="2">
    <source>
        <dbReference type="EMBL" id="RBP18335.1"/>
    </source>
</evidence>
<gene>
    <name evidence="2" type="ORF">DFR50_101280</name>
</gene>
<accession>A0A366FX69</accession>
<dbReference type="OrthoDB" id="8444929at2"/>
<dbReference type="EMBL" id="QNRK01000001">
    <property type="protein sequence ID" value="RBP18335.1"/>
    <property type="molecule type" value="Genomic_DNA"/>
</dbReference>
<evidence type="ECO:0000256" key="1">
    <source>
        <dbReference type="SAM" id="MobiDB-lite"/>
    </source>
</evidence>
<feature type="region of interest" description="Disordered" evidence="1">
    <location>
        <begin position="116"/>
        <end position="158"/>
    </location>
</feature>